<keyword evidence="1" id="KW-1133">Transmembrane helix</keyword>
<evidence type="ECO:0000313" key="2">
    <source>
        <dbReference type="EMBL" id="MBF9131902.1"/>
    </source>
</evidence>
<keyword evidence="1" id="KW-0812">Transmembrane</keyword>
<keyword evidence="1" id="KW-0472">Membrane</keyword>
<evidence type="ECO:0000313" key="3">
    <source>
        <dbReference type="Proteomes" id="UP000638560"/>
    </source>
</evidence>
<evidence type="ECO:0008006" key="4">
    <source>
        <dbReference type="Google" id="ProtNLM"/>
    </source>
</evidence>
<comment type="caution">
    <text evidence="2">The sequence shown here is derived from an EMBL/GenBank/DDBJ whole genome shotgun (WGS) entry which is preliminary data.</text>
</comment>
<protein>
    <recommendedName>
        <fullName evidence="4">DUF2871 domain-containing protein</fullName>
    </recommendedName>
</protein>
<dbReference type="Proteomes" id="UP000638560">
    <property type="component" value="Unassembled WGS sequence"/>
</dbReference>
<gene>
    <name evidence="2" type="ORF">I0C86_23470</name>
</gene>
<feature type="transmembrane region" description="Helical" evidence="1">
    <location>
        <begin position="120"/>
        <end position="141"/>
    </location>
</feature>
<organism evidence="2 3">
    <name type="scientific">Plantactinospora alkalitolerans</name>
    <dbReference type="NCBI Taxonomy" id="2789879"/>
    <lineage>
        <taxon>Bacteria</taxon>
        <taxon>Bacillati</taxon>
        <taxon>Actinomycetota</taxon>
        <taxon>Actinomycetes</taxon>
        <taxon>Micromonosporales</taxon>
        <taxon>Micromonosporaceae</taxon>
        <taxon>Plantactinospora</taxon>
    </lineage>
</organism>
<feature type="transmembrane region" description="Helical" evidence="1">
    <location>
        <begin position="52"/>
        <end position="72"/>
    </location>
</feature>
<reference evidence="2 3" key="1">
    <citation type="submission" date="2020-11" db="EMBL/GenBank/DDBJ databases">
        <title>A novel isolate from a Black sea contaminated sediment with potential to produce alkanes: Plantactinospora alkalitolerans sp. nov.</title>
        <authorList>
            <person name="Carro L."/>
            <person name="Veyisoglu A."/>
            <person name="Guven K."/>
            <person name="Schumann P."/>
            <person name="Klenk H.-P."/>
            <person name="Sahin N."/>
        </authorList>
    </citation>
    <scope>NUCLEOTIDE SEQUENCE [LARGE SCALE GENOMIC DNA]</scope>
    <source>
        <strain evidence="2 3">S1510</strain>
    </source>
</reference>
<name>A0ABS0H0B4_9ACTN</name>
<dbReference type="EMBL" id="JADPUN010000212">
    <property type="protein sequence ID" value="MBF9131902.1"/>
    <property type="molecule type" value="Genomic_DNA"/>
</dbReference>
<accession>A0ABS0H0B4</accession>
<evidence type="ECO:0000256" key="1">
    <source>
        <dbReference type="SAM" id="Phobius"/>
    </source>
</evidence>
<proteinExistence type="predicted"/>
<feature type="transmembrane region" description="Helical" evidence="1">
    <location>
        <begin position="18"/>
        <end position="40"/>
    </location>
</feature>
<sequence length="145" mass="15519">MTQEATAPPVRRKVTDTLIAISWLTLLGVMFGGYSLLRLLTEIGIDAHAEQFFRAGHAHAGILTAIGILYVMSANRAGLSDRATIISFLVYFTGMGLLAGGFFVHMALGSPGKSSLGTSVMAPVGSVLLATAIIYLTFRLFRRRS</sequence>
<feature type="transmembrane region" description="Helical" evidence="1">
    <location>
        <begin position="84"/>
        <end position="108"/>
    </location>
</feature>
<dbReference type="RefSeq" id="WP_196203444.1">
    <property type="nucleotide sequence ID" value="NZ_JADPUN010000212.1"/>
</dbReference>
<keyword evidence="3" id="KW-1185">Reference proteome</keyword>